<evidence type="ECO:0000313" key="1">
    <source>
        <dbReference type="EMBL" id="KAE9619711.1"/>
    </source>
</evidence>
<reference evidence="2" key="1">
    <citation type="journal article" date="2020" name="Nat. Commun.">
        <title>Genome sequence of the cluster root forming white lupin.</title>
        <authorList>
            <person name="Hufnagel B."/>
            <person name="Marques A."/>
            <person name="Soriano A."/>
            <person name="Marques L."/>
            <person name="Divol F."/>
            <person name="Doumas P."/>
            <person name="Sallet E."/>
            <person name="Mancinotti D."/>
            <person name="Carrere S."/>
            <person name="Marande W."/>
            <person name="Arribat S."/>
            <person name="Keller J."/>
            <person name="Huneau C."/>
            <person name="Blein T."/>
            <person name="Aime D."/>
            <person name="Laguerre M."/>
            <person name="Taylor J."/>
            <person name="Schubert V."/>
            <person name="Nelson M."/>
            <person name="Geu-Flores F."/>
            <person name="Crespi M."/>
            <person name="Gallardo-Guerrero K."/>
            <person name="Delaux P.-M."/>
            <person name="Salse J."/>
            <person name="Berges H."/>
            <person name="Guyot R."/>
            <person name="Gouzy J."/>
            <person name="Peret B."/>
        </authorList>
    </citation>
    <scope>NUCLEOTIDE SEQUENCE [LARGE SCALE GENOMIC DNA]</scope>
    <source>
        <strain evidence="2">cv. Amiga</strain>
    </source>
</reference>
<accession>A0A6A4R0Z3</accession>
<comment type="caution">
    <text evidence="1">The sequence shown here is derived from an EMBL/GenBank/DDBJ whole genome shotgun (WGS) entry which is preliminary data.</text>
</comment>
<sequence length="85" mass="9983">MAKGIRNLSSWMECAPAPIIFPKKPSNRQVWKPSLKKLLRILIIISYINSLVTKVANIVKMNYIIHIHFNKNSKIQFELVHWKLE</sequence>
<keyword evidence="2" id="KW-1185">Reference proteome</keyword>
<proteinExistence type="predicted"/>
<name>A0A6A4R0Z3_LUPAL</name>
<organism evidence="1 2">
    <name type="scientific">Lupinus albus</name>
    <name type="common">White lupine</name>
    <name type="synonym">Lupinus termis</name>
    <dbReference type="NCBI Taxonomy" id="3870"/>
    <lineage>
        <taxon>Eukaryota</taxon>
        <taxon>Viridiplantae</taxon>
        <taxon>Streptophyta</taxon>
        <taxon>Embryophyta</taxon>
        <taxon>Tracheophyta</taxon>
        <taxon>Spermatophyta</taxon>
        <taxon>Magnoliopsida</taxon>
        <taxon>eudicotyledons</taxon>
        <taxon>Gunneridae</taxon>
        <taxon>Pentapetalae</taxon>
        <taxon>rosids</taxon>
        <taxon>fabids</taxon>
        <taxon>Fabales</taxon>
        <taxon>Fabaceae</taxon>
        <taxon>Papilionoideae</taxon>
        <taxon>50 kb inversion clade</taxon>
        <taxon>genistoids sensu lato</taxon>
        <taxon>core genistoids</taxon>
        <taxon>Genisteae</taxon>
        <taxon>Lupinus</taxon>
    </lineage>
</organism>
<evidence type="ECO:0000313" key="2">
    <source>
        <dbReference type="Proteomes" id="UP000447434"/>
    </source>
</evidence>
<gene>
    <name evidence="1" type="ORF">Lalb_Chr02g0156161</name>
</gene>
<dbReference type="EMBL" id="WOCE01000002">
    <property type="protein sequence ID" value="KAE9619711.1"/>
    <property type="molecule type" value="Genomic_DNA"/>
</dbReference>
<dbReference type="AlphaFoldDB" id="A0A6A4R0Z3"/>
<protein>
    <submittedName>
        <fullName evidence="1">Uncharacterized protein</fullName>
    </submittedName>
</protein>
<dbReference type="Proteomes" id="UP000447434">
    <property type="component" value="Chromosome 2"/>
</dbReference>